<evidence type="ECO:0000256" key="1">
    <source>
        <dbReference type="SAM" id="MobiDB-lite"/>
    </source>
</evidence>
<feature type="signal peptide" evidence="2">
    <location>
        <begin position="1"/>
        <end position="35"/>
    </location>
</feature>
<evidence type="ECO:0000313" key="5">
    <source>
        <dbReference type="Proteomes" id="UP001302072"/>
    </source>
</evidence>
<reference evidence="4 5" key="1">
    <citation type="submission" date="2022-12" db="EMBL/GenBank/DDBJ databases">
        <title>Two new species, Stenotrophomonas aracearum and Stenotrophomonas oahuensis, isolated from Anthurium (Araceae family) in Hawaii.</title>
        <authorList>
            <person name="Chunag S.C."/>
            <person name="Dobhal S."/>
            <person name="Alvarez A."/>
            <person name="Arif M."/>
        </authorList>
    </citation>
    <scope>NUCLEOTIDE SEQUENCE [LARGE SCALE GENOMIC DNA]</scope>
    <source>
        <strain evidence="4 5">A5586</strain>
    </source>
</reference>
<dbReference type="Gene3D" id="2.40.128.130">
    <property type="entry name" value="Autotransporter beta-domain"/>
    <property type="match status" value="1"/>
</dbReference>
<feature type="region of interest" description="Disordered" evidence="1">
    <location>
        <begin position="490"/>
        <end position="538"/>
    </location>
</feature>
<feature type="chain" id="PRO_5047077761" evidence="2">
    <location>
        <begin position="36"/>
        <end position="836"/>
    </location>
</feature>
<dbReference type="NCBIfam" id="TIGR01414">
    <property type="entry name" value="autotrans_barl"/>
    <property type="match status" value="1"/>
</dbReference>
<dbReference type="CDD" id="cd01344">
    <property type="entry name" value="PL2_Passenger_AT"/>
    <property type="match status" value="1"/>
</dbReference>
<dbReference type="Proteomes" id="UP001302072">
    <property type="component" value="Chromosome"/>
</dbReference>
<dbReference type="Pfam" id="PF03797">
    <property type="entry name" value="Autotransporter"/>
    <property type="match status" value="1"/>
</dbReference>
<organism evidence="4 5">
    <name type="scientific">Stenotrophomonas oahuensis</name>
    <dbReference type="NCBI Taxonomy" id="3003271"/>
    <lineage>
        <taxon>Bacteria</taxon>
        <taxon>Pseudomonadati</taxon>
        <taxon>Pseudomonadota</taxon>
        <taxon>Gammaproteobacteria</taxon>
        <taxon>Lysobacterales</taxon>
        <taxon>Lysobacteraceae</taxon>
        <taxon>Stenotrophomonas</taxon>
    </lineage>
</organism>
<dbReference type="SMART" id="SM00869">
    <property type="entry name" value="Autotransporter"/>
    <property type="match status" value="1"/>
</dbReference>
<sequence>MTHYDGTHRRTPALRPLACGVLLALSSLPMSSALAADLVDETRTITDADQVEAWTLRENAELIVNGGSTKTIMAMDSRVELNNALVTRDEAVGLAHALELRNSQGQINGTRLVGGGLLVTGGGHGTLTNSSIVLDATSPGMGDNRVSAFGISIQAPGATGNPSVLLDNSTVSVADRADLAHYASGIGAYLRAGGIEMKNNSGISAANVGIIVHSQQELAHDFRVHLDGSHINSGRGAAIEVAAQGDGDNTVDIQVNNGSTLTGGDGNLLLVRAFNGLQATSTSQVNFSVSNSTLEGNITFDDSKMNGRVDVSLQANAHLKGIFNNVTAASIGTGSSWTLTGDSTLGDLTLGAAGSVVLGDGTGGQFNTLTLDTFTGNGGDIVFNTVLNGDESATDKLIITGDANGQADVIVRNAGGQGAQTVNGIELINIGGASNAEFDLLGRAVGGQYEYFLHKGEDGNWYLRSQLEEQPETPHECLQDPTLPQCEITLPVEPIDPDGPDIEDPDIEDPDIEDPDIEDPDIEDPDTGNPDVPQPVLRPETGAYLANQYAMGRLLQHRARERMIAADAVEGARTWATTGHSEQRMQATGQQTLRTQQQRLQVGADIPGFDHGQGRVGAMLAAGRADSTARSTVTGYAAQSRVEGGALGVYAHWAGEALYLDASVQHGRFSNRVQGEGIAAEQYDAQLWQGTLEAGYRFRAGQIGTSTWHLQPQVQVTHTRAAMDAHVEDNGTVVEQIADSGLSTRLGLRLEGDVAAARAHLKPYVEFNAHHRDEAGGLRFDGEALDAVGPRTWTTLAVGGQAQFGGGLAAWGEFDLGRGGEGYRELGASVGVSYRW</sequence>
<feature type="domain" description="Autotransporter" evidence="3">
    <location>
        <begin position="567"/>
        <end position="836"/>
    </location>
</feature>
<dbReference type="EMBL" id="CP115541">
    <property type="protein sequence ID" value="WNH50860.1"/>
    <property type="molecule type" value="Genomic_DNA"/>
</dbReference>
<dbReference type="Gene3D" id="2.160.20.20">
    <property type="match status" value="1"/>
</dbReference>
<evidence type="ECO:0000259" key="3">
    <source>
        <dbReference type="PROSITE" id="PS51208"/>
    </source>
</evidence>
<dbReference type="InterPro" id="IPR050909">
    <property type="entry name" value="Bact_Autotransporter_VF"/>
</dbReference>
<dbReference type="InterPro" id="IPR036709">
    <property type="entry name" value="Autotransporte_beta_dom_sf"/>
</dbReference>
<dbReference type="RefSeq" id="WP_311190159.1">
    <property type="nucleotide sequence ID" value="NZ_CP115541.1"/>
</dbReference>
<dbReference type="InterPro" id="IPR012332">
    <property type="entry name" value="Autotransporter_pectin_lyase_C"/>
</dbReference>
<dbReference type="SUPFAM" id="SSF51126">
    <property type="entry name" value="Pectin lyase-like"/>
    <property type="match status" value="1"/>
</dbReference>
<name>A0ABY9YIY8_9GAMM</name>
<keyword evidence="2" id="KW-0732">Signal</keyword>
<dbReference type="InterPro" id="IPR006315">
    <property type="entry name" value="OM_autotransptr_brl_dom"/>
</dbReference>
<dbReference type="PANTHER" id="PTHR12338">
    <property type="entry name" value="AUTOTRANSPORTER"/>
    <property type="match status" value="1"/>
</dbReference>
<evidence type="ECO:0000256" key="2">
    <source>
        <dbReference type="SAM" id="SignalP"/>
    </source>
</evidence>
<keyword evidence="5" id="KW-1185">Reference proteome</keyword>
<gene>
    <name evidence="4" type="ORF">PDM29_10685</name>
</gene>
<dbReference type="InterPro" id="IPR005546">
    <property type="entry name" value="Autotransporte_beta"/>
</dbReference>
<dbReference type="InterPro" id="IPR011050">
    <property type="entry name" value="Pectin_lyase_fold/virulence"/>
</dbReference>
<protein>
    <submittedName>
        <fullName evidence="4">Autotransporter outer membrane beta-barrel domain-containing protein</fullName>
    </submittedName>
</protein>
<evidence type="ECO:0000313" key="4">
    <source>
        <dbReference type="EMBL" id="WNH50860.1"/>
    </source>
</evidence>
<dbReference type="Pfam" id="PF18883">
    <property type="entry name" value="AC_1"/>
    <property type="match status" value="1"/>
</dbReference>
<accession>A0ABY9YIY8</accession>
<dbReference type="InterPro" id="IPR043990">
    <property type="entry name" value="AC_1"/>
</dbReference>
<feature type="compositionally biased region" description="Acidic residues" evidence="1">
    <location>
        <begin position="495"/>
        <end position="526"/>
    </location>
</feature>
<dbReference type="SUPFAM" id="SSF103515">
    <property type="entry name" value="Autotransporter"/>
    <property type="match status" value="1"/>
</dbReference>
<dbReference type="PANTHER" id="PTHR12338:SF5">
    <property type="entry name" value="ANTIGEN 43-RELATED"/>
    <property type="match status" value="1"/>
</dbReference>
<dbReference type="PROSITE" id="PS51208">
    <property type="entry name" value="AUTOTRANSPORTER"/>
    <property type="match status" value="1"/>
</dbReference>
<proteinExistence type="predicted"/>